<dbReference type="InterPro" id="IPR051446">
    <property type="entry name" value="HTH_trans_reg/aminotransferase"/>
</dbReference>
<dbReference type="GO" id="GO:0003677">
    <property type="term" value="F:DNA binding"/>
    <property type="evidence" value="ECO:0007669"/>
    <property type="project" value="UniProtKB-KW"/>
</dbReference>
<keyword evidence="8" id="KW-1185">Reference proteome</keyword>
<dbReference type="EMBL" id="LAZL01000002">
    <property type="protein sequence ID" value="KMT66730.1"/>
    <property type="molecule type" value="Genomic_DNA"/>
</dbReference>
<dbReference type="Gene3D" id="3.90.1150.10">
    <property type="entry name" value="Aspartate Aminotransferase, domain 1"/>
    <property type="match status" value="1"/>
</dbReference>
<dbReference type="InterPro" id="IPR004839">
    <property type="entry name" value="Aminotransferase_I/II_large"/>
</dbReference>
<feature type="domain" description="HTH gntR-type" evidence="6">
    <location>
        <begin position="2"/>
        <end position="70"/>
    </location>
</feature>
<keyword evidence="2" id="KW-0663">Pyridoxal phosphate</keyword>
<evidence type="ECO:0000256" key="2">
    <source>
        <dbReference type="ARBA" id="ARBA00022898"/>
    </source>
</evidence>
<dbReference type="RefSeq" id="WP_048688338.1">
    <property type="nucleotide sequence ID" value="NZ_KQ130482.1"/>
</dbReference>
<evidence type="ECO:0000259" key="6">
    <source>
        <dbReference type="PROSITE" id="PS50949"/>
    </source>
</evidence>
<dbReference type="SUPFAM" id="SSF53383">
    <property type="entry name" value="PLP-dependent transferases"/>
    <property type="match status" value="1"/>
</dbReference>
<evidence type="ECO:0000256" key="4">
    <source>
        <dbReference type="ARBA" id="ARBA00023125"/>
    </source>
</evidence>
<dbReference type="PANTHER" id="PTHR46577">
    <property type="entry name" value="HTH-TYPE TRANSCRIPTIONAL REGULATORY PROTEIN GABR"/>
    <property type="match status" value="1"/>
</dbReference>
<reference evidence="7 8" key="1">
    <citation type="submission" date="2015-04" db="EMBL/GenBank/DDBJ databases">
        <title>Draft Genome Sequence of the Novel Agar-Digesting Marine Bacterium Q1.</title>
        <authorList>
            <person name="Li Y."/>
            <person name="Li D."/>
            <person name="Chen G."/>
            <person name="Du Z."/>
        </authorList>
    </citation>
    <scope>NUCLEOTIDE SEQUENCE [LARGE SCALE GENOMIC DNA]</scope>
    <source>
        <strain evidence="7 8">Q1</strain>
    </source>
</reference>
<dbReference type="SUPFAM" id="SSF46785">
    <property type="entry name" value="Winged helix' DNA-binding domain"/>
    <property type="match status" value="1"/>
</dbReference>
<dbReference type="AlphaFoldDB" id="A0A0J8GVB6"/>
<dbReference type="Proteomes" id="UP000037600">
    <property type="component" value="Unassembled WGS sequence"/>
</dbReference>
<evidence type="ECO:0000256" key="5">
    <source>
        <dbReference type="ARBA" id="ARBA00023163"/>
    </source>
</evidence>
<dbReference type="Pfam" id="PF00155">
    <property type="entry name" value="Aminotran_1_2"/>
    <property type="match status" value="1"/>
</dbReference>
<comment type="similarity">
    <text evidence="1">In the C-terminal section; belongs to the class-I pyridoxal-phosphate-dependent aminotransferase family.</text>
</comment>
<dbReference type="InterPro" id="IPR036390">
    <property type="entry name" value="WH_DNA-bd_sf"/>
</dbReference>
<sequence>MAFKYETLAYQIASDIRQHKLLAGSLLLSLRKFAHHHNISLSTATKTYNLLEQQGLIGVKPKSGYFVRDFLCVDETSNTNKKITDKPTAELVTHDTSDVMFEVLKNAMRPNMINLGAGFLPGSLLPIKELQRSLHRANRRLPAAAYSYGNEQGFLSLRQAISERLLQRNCHIKAEQLLITNGCLEAVNLAILELTKPGDVVAILTPCYSGLLMAIQHSGRQILEIPCTSQGPDLKYLEQLMQQNCFQAFIFSSVGYNPLGFNLSVKVKQKLADLIQHYQIPSIEDDAFGELGFIGEQTSPVYSYVSSSPNYIVYTGSFSKPLASGYRVGWLSSELKFDAMIKRKLNQNLTVSLPPQVGLADYLFSEGYQAHIKRLKVAIEQRLNHLAQLIRRYFDPSIQFTLPKGGLFLWLEGPEHFNAITFYHSALAQGISVAPGDIFSMNGTYKNCVRLTIAETDLGKTEQAILVLAKTYADCLKNTKNRTDKG</sequence>
<evidence type="ECO:0000256" key="3">
    <source>
        <dbReference type="ARBA" id="ARBA00023015"/>
    </source>
</evidence>
<keyword evidence="4" id="KW-0238">DNA-binding</keyword>
<dbReference type="GO" id="GO:0030170">
    <property type="term" value="F:pyridoxal phosphate binding"/>
    <property type="evidence" value="ECO:0007669"/>
    <property type="project" value="InterPro"/>
</dbReference>
<dbReference type="PANTHER" id="PTHR46577:SF2">
    <property type="entry name" value="TRANSCRIPTIONAL REGULATORY PROTEIN"/>
    <property type="match status" value="1"/>
</dbReference>
<dbReference type="InterPro" id="IPR015424">
    <property type="entry name" value="PyrdxlP-dep_Trfase"/>
</dbReference>
<dbReference type="PROSITE" id="PS50949">
    <property type="entry name" value="HTH_GNTR"/>
    <property type="match status" value="1"/>
</dbReference>
<evidence type="ECO:0000313" key="7">
    <source>
        <dbReference type="EMBL" id="KMT66730.1"/>
    </source>
</evidence>
<dbReference type="GO" id="GO:0003700">
    <property type="term" value="F:DNA-binding transcription factor activity"/>
    <property type="evidence" value="ECO:0007669"/>
    <property type="project" value="InterPro"/>
</dbReference>
<dbReference type="InterPro" id="IPR036388">
    <property type="entry name" value="WH-like_DNA-bd_sf"/>
</dbReference>
<gene>
    <name evidence="7" type="ORF">XM47_00970</name>
</gene>
<dbReference type="Gene3D" id="3.40.640.10">
    <property type="entry name" value="Type I PLP-dependent aspartate aminotransferase-like (Major domain)"/>
    <property type="match status" value="1"/>
</dbReference>
<dbReference type="OrthoDB" id="9804020at2"/>
<dbReference type="InterPro" id="IPR015421">
    <property type="entry name" value="PyrdxlP-dep_Trfase_major"/>
</dbReference>
<name>A0A0J8GVB6_9ALTE</name>
<comment type="caution">
    <text evidence="7">The sequence shown here is derived from an EMBL/GenBank/DDBJ whole genome shotgun (WGS) entry which is preliminary data.</text>
</comment>
<evidence type="ECO:0000256" key="1">
    <source>
        <dbReference type="ARBA" id="ARBA00005384"/>
    </source>
</evidence>
<proteinExistence type="inferred from homology"/>
<dbReference type="Gene3D" id="1.10.10.10">
    <property type="entry name" value="Winged helix-like DNA-binding domain superfamily/Winged helix DNA-binding domain"/>
    <property type="match status" value="1"/>
</dbReference>
<dbReference type="InterPro" id="IPR015422">
    <property type="entry name" value="PyrdxlP-dep_Trfase_small"/>
</dbReference>
<dbReference type="InterPro" id="IPR000524">
    <property type="entry name" value="Tscrpt_reg_HTH_GntR"/>
</dbReference>
<keyword evidence="5" id="KW-0804">Transcription</keyword>
<accession>A0A0J8GVB6</accession>
<organism evidence="7 8">
    <name type="scientific">Catenovulum maritimum</name>
    <dbReference type="NCBI Taxonomy" id="1513271"/>
    <lineage>
        <taxon>Bacteria</taxon>
        <taxon>Pseudomonadati</taxon>
        <taxon>Pseudomonadota</taxon>
        <taxon>Gammaproteobacteria</taxon>
        <taxon>Alteromonadales</taxon>
        <taxon>Alteromonadaceae</taxon>
        <taxon>Catenovulum</taxon>
    </lineage>
</organism>
<dbReference type="SMART" id="SM00345">
    <property type="entry name" value="HTH_GNTR"/>
    <property type="match status" value="1"/>
</dbReference>
<protein>
    <recommendedName>
        <fullName evidence="6">HTH gntR-type domain-containing protein</fullName>
    </recommendedName>
</protein>
<dbReference type="STRING" id="1513271.XM47_00970"/>
<evidence type="ECO:0000313" key="8">
    <source>
        <dbReference type="Proteomes" id="UP000037600"/>
    </source>
</evidence>
<keyword evidence="3" id="KW-0805">Transcription regulation</keyword>
<dbReference type="CDD" id="cd00609">
    <property type="entry name" value="AAT_like"/>
    <property type="match status" value="1"/>
</dbReference>